<proteinExistence type="predicted"/>
<dbReference type="AlphaFoldDB" id="B7VPL4"/>
<evidence type="ECO:0000313" key="2">
    <source>
        <dbReference type="Proteomes" id="UP000009100"/>
    </source>
</evidence>
<dbReference type="Proteomes" id="UP000009100">
    <property type="component" value="Chromosome 1"/>
</dbReference>
<sequence>MSDMNRKFWMPILLTFFVILNVGLISGLATKSTYKFSAEYPMVGWEKISLRLENGRVKMQYIGYDIDGNIAQTKQMFGVFLRWGNHYYFYQLDQDQAQDKQTFNIKHLYIQQTQGKRSVLVSNQRGLYVTKKGTPLELKGIMHGDRLR</sequence>
<reference evidence="1 2" key="1">
    <citation type="submission" date="2009-02" db="EMBL/GenBank/DDBJ databases">
        <title>Vibrio splendidus str. LGP32 complete genome.</title>
        <authorList>
            <person name="Mazel D."/>
            <person name="Le Roux F."/>
        </authorList>
    </citation>
    <scope>NUCLEOTIDE SEQUENCE [LARGE SCALE GENOMIC DNA]</scope>
    <source>
        <strain evidence="1 2">LGP32</strain>
    </source>
</reference>
<accession>B7VPL4</accession>
<protein>
    <recommendedName>
        <fullName evidence="3">DUF2850 domain-containing protein</fullName>
    </recommendedName>
</protein>
<dbReference type="EMBL" id="FM954972">
    <property type="protein sequence ID" value="CAV18964.1"/>
    <property type="molecule type" value="Genomic_DNA"/>
</dbReference>
<dbReference type="eggNOG" id="ENOG5031N72">
    <property type="taxonomic scope" value="Bacteria"/>
</dbReference>
<evidence type="ECO:0000313" key="1">
    <source>
        <dbReference type="EMBL" id="CAV18964.1"/>
    </source>
</evidence>
<dbReference type="HOGENOM" id="CLU_149408_0_0_6"/>
<evidence type="ECO:0008006" key="3">
    <source>
        <dbReference type="Google" id="ProtNLM"/>
    </source>
</evidence>
<gene>
    <name evidence="1" type="ordered locus">VS_1780</name>
</gene>
<organism evidence="1 2">
    <name type="scientific">Vibrio atlanticus (strain LGP32)</name>
    <name type="common">Vibrio splendidus (strain Mel32)</name>
    <dbReference type="NCBI Taxonomy" id="575788"/>
    <lineage>
        <taxon>Bacteria</taxon>
        <taxon>Pseudomonadati</taxon>
        <taxon>Pseudomonadota</taxon>
        <taxon>Gammaproteobacteria</taxon>
        <taxon>Vibrionales</taxon>
        <taxon>Vibrionaceae</taxon>
        <taxon>Vibrio</taxon>
    </lineage>
</organism>
<dbReference type="STRING" id="575788.VS_1780"/>
<dbReference type="KEGG" id="vsp:VS_1780"/>
<name>B7VPL4_VIBA3</name>